<evidence type="ECO:0000313" key="2">
    <source>
        <dbReference type="EMBL" id="VEJ16379.1"/>
    </source>
</evidence>
<sequence length="80" mass="9572">MTINPFKLRKQLKNWQMLYSKQAVEFIEEKRKRAKALAENFQLRAEIKALKEQAYRAEMIARQQSALLDMAEKQFKKLRG</sequence>
<dbReference type="EMBL" id="LR134515">
    <property type="protein sequence ID" value="VEJ16379.1"/>
    <property type="molecule type" value="Genomic_DNA"/>
</dbReference>
<dbReference type="AlphaFoldDB" id="A0A448TXM0"/>
<evidence type="ECO:0000313" key="3">
    <source>
        <dbReference type="Proteomes" id="UP000275510"/>
    </source>
</evidence>
<gene>
    <name evidence="2" type="ORF">NCTC10976_00464</name>
</gene>
<feature type="coiled-coil region" evidence="1">
    <location>
        <begin position="24"/>
        <end position="53"/>
    </location>
</feature>
<dbReference type="RefSeq" id="WP_005616876.1">
    <property type="nucleotide sequence ID" value="NZ_CBDBTM010000023.1"/>
</dbReference>
<dbReference type="Proteomes" id="UP000275510">
    <property type="component" value="Chromosome"/>
</dbReference>
<accession>A0A448TXM0</accession>
<organism evidence="2 3">
    <name type="scientific">Actinobacillus pleuropneumoniae</name>
    <name type="common">Haemophilus pleuropneumoniae</name>
    <dbReference type="NCBI Taxonomy" id="715"/>
    <lineage>
        <taxon>Bacteria</taxon>
        <taxon>Pseudomonadati</taxon>
        <taxon>Pseudomonadota</taxon>
        <taxon>Gammaproteobacteria</taxon>
        <taxon>Pasteurellales</taxon>
        <taxon>Pasteurellaceae</taxon>
        <taxon>Actinobacillus</taxon>
    </lineage>
</organism>
<proteinExistence type="predicted"/>
<name>A0A448TXM0_ACTPL</name>
<protein>
    <submittedName>
        <fullName evidence="2">Uncharacterized protein</fullName>
    </submittedName>
</protein>
<evidence type="ECO:0000256" key="1">
    <source>
        <dbReference type="SAM" id="Coils"/>
    </source>
</evidence>
<keyword evidence="1" id="KW-0175">Coiled coil</keyword>
<reference evidence="2 3" key="1">
    <citation type="submission" date="2018-12" db="EMBL/GenBank/DDBJ databases">
        <authorList>
            <consortium name="Pathogen Informatics"/>
        </authorList>
    </citation>
    <scope>NUCLEOTIDE SEQUENCE [LARGE SCALE GENOMIC DNA]</scope>
    <source>
        <strain evidence="2 3">NCTC10976</strain>
    </source>
</reference>